<evidence type="ECO:0000313" key="2">
    <source>
        <dbReference type="Proteomes" id="UP001179952"/>
    </source>
</evidence>
<dbReference type="Proteomes" id="UP001179952">
    <property type="component" value="Unassembled WGS sequence"/>
</dbReference>
<protein>
    <submittedName>
        <fullName evidence="1">Uncharacterized protein</fullName>
    </submittedName>
</protein>
<organism evidence="1 2">
    <name type="scientific">Acorus gramineus</name>
    <name type="common">Dwarf sweet flag</name>
    <dbReference type="NCBI Taxonomy" id="55184"/>
    <lineage>
        <taxon>Eukaryota</taxon>
        <taxon>Viridiplantae</taxon>
        <taxon>Streptophyta</taxon>
        <taxon>Embryophyta</taxon>
        <taxon>Tracheophyta</taxon>
        <taxon>Spermatophyta</taxon>
        <taxon>Magnoliopsida</taxon>
        <taxon>Liliopsida</taxon>
        <taxon>Acoraceae</taxon>
        <taxon>Acorus</taxon>
    </lineage>
</organism>
<sequence length="115" mass="12894">MKEGDLRADEGVLERREEFRSVYSLVSSSSSASSSKEGKVGGLLPWEIGFTVFNDGYLVKSNHSDVVRIEEEYLGLHKVLDITKASHCCFIDERPQLLLDKGITNRAGLEISEFR</sequence>
<reference evidence="1" key="2">
    <citation type="submission" date="2023-06" db="EMBL/GenBank/DDBJ databases">
        <authorList>
            <person name="Ma L."/>
            <person name="Liu K.-W."/>
            <person name="Li Z."/>
            <person name="Hsiao Y.-Y."/>
            <person name="Qi Y."/>
            <person name="Fu T."/>
            <person name="Tang G."/>
            <person name="Zhang D."/>
            <person name="Sun W.-H."/>
            <person name="Liu D.-K."/>
            <person name="Li Y."/>
            <person name="Chen G.-Z."/>
            <person name="Liu X.-D."/>
            <person name="Liao X.-Y."/>
            <person name="Jiang Y.-T."/>
            <person name="Yu X."/>
            <person name="Hao Y."/>
            <person name="Huang J."/>
            <person name="Zhao X.-W."/>
            <person name="Ke S."/>
            <person name="Chen Y.-Y."/>
            <person name="Wu W.-L."/>
            <person name="Hsu J.-L."/>
            <person name="Lin Y.-F."/>
            <person name="Huang M.-D."/>
            <person name="Li C.-Y."/>
            <person name="Huang L."/>
            <person name="Wang Z.-W."/>
            <person name="Zhao X."/>
            <person name="Zhong W.-Y."/>
            <person name="Peng D.-H."/>
            <person name="Ahmad S."/>
            <person name="Lan S."/>
            <person name="Zhang J.-S."/>
            <person name="Tsai W.-C."/>
            <person name="Van De Peer Y."/>
            <person name="Liu Z.-J."/>
        </authorList>
    </citation>
    <scope>NUCLEOTIDE SEQUENCE</scope>
    <source>
        <strain evidence="1">SCP</strain>
        <tissue evidence="1">Leaves</tissue>
    </source>
</reference>
<dbReference type="EMBL" id="JAUJYN010000004">
    <property type="protein sequence ID" value="KAK1273416.1"/>
    <property type="molecule type" value="Genomic_DNA"/>
</dbReference>
<evidence type="ECO:0000313" key="1">
    <source>
        <dbReference type="EMBL" id="KAK1273416.1"/>
    </source>
</evidence>
<name>A0AAV9BA68_ACOGR</name>
<keyword evidence="2" id="KW-1185">Reference proteome</keyword>
<reference evidence="1" key="1">
    <citation type="journal article" date="2023" name="Nat. Commun.">
        <title>Diploid and tetraploid genomes of Acorus and the evolution of monocots.</title>
        <authorList>
            <person name="Ma L."/>
            <person name="Liu K.W."/>
            <person name="Li Z."/>
            <person name="Hsiao Y.Y."/>
            <person name="Qi Y."/>
            <person name="Fu T."/>
            <person name="Tang G.D."/>
            <person name="Zhang D."/>
            <person name="Sun W.H."/>
            <person name="Liu D.K."/>
            <person name="Li Y."/>
            <person name="Chen G.Z."/>
            <person name="Liu X.D."/>
            <person name="Liao X.Y."/>
            <person name="Jiang Y.T."/>
            <person name="Yu X."/>
            <person name="Hao Y."/>
            <person name="Huang J."/>
            <person name="Zhao X.W."/>
            <person name="Ke S."/>
            <person name="Chen Y.Y."/>
            <person name="Wu W.L."/>
            <person name="Hsu J.L."/>
            <person name="Lin Y.F."/>
            <person name="Huang M.D."/>
            <person name="Li C.Y."/>
            <person name="Huang L."/>
            <person name="Wang Z.W."/>
            <person name="Zhao X."/>
            <person name="Zhong W.Y."/>
            <person name="Peng D.H."/>
            <person name="Ahmad S."/>
            <person name="Lan S."/>
            <person name="Zhang J.S."/>
            <person name="Tsai W.C."/>
            <person name="Van de Peer Y."/>
            <person name="Liu Z.J."/>
        </authorList>
    </citation>
    <scope>NUCLEOTIDE SEQUENCE</scope>
    <source>
        <strain evidence="1">SCP</strain>
    </source>
</reference>
<gene>
    <name evidence="1" type="ORF">QJS04_geneDACA007851</name>
</gene>
<accession>A0AAV9BA68</accession>
<comment type="caution">
    <text evidence="1">The sequence shown here is derived from an EMBL/GenBank/DDBJ whole genome shotgun (WGS) entry which is preliminary data.</text>
</comment>
<proteinExistence type="predicted"/>
<dbReference type="AlphaFoldDB" id="A0AAV9BA68"/>